<dbReference type="InterPro" id="IPR011055">
    <property type="entry name" value="Dup_hybrid_motif"/>
</dbReference>
<sequence>MRHSLKHSLAALASLAILPTATAATRVGSPIDGTVTNTTYYSSGSFHGSVDIAGQCNDPVRAPFPGYWNVTIQTTGTLCLGGGSGSGNYNEAKHGFGDGLVFRIRHFIKTDKSYDRTCEGNCVLGLVGDAHGSGPGVHLQLDKNGTLLTSWYSGYTARNEFLSFDETVGYI</sequence>
<dbReference type="RefSeq" id="WP_047853933.1">
    <property type="nucleotide sequence ID" value="NZ_CP011509.1"/>
</dbReference>
<dbReference type="KEGG" id="age:AA314_00241"/>
<keyword evidence="5" id="KW-1185">Reference proteome</keyword>
<dbReference type="Proteomes" id="UP000035579">
    <property type="component" value="Chromosome"/>
</dbReference>
<dbReference type="EMBL" id="CP011509">
    <property type="protein sequence ID" value="AKI98614.1"/>
    <property type="molecule type" value="Genomic_DNA"/>
</dbReference>
<gene>
    <name evidence="2" type="ORF">AA314_00241</name>
    <name evidence="3" type="ORF">ATI61_10614</name>
</gene>
<evidence type="ECO:0000256" key="1">
    <source>
        <dbReference type="SAM" id="SignalP"/>
    </source>
</evidence>
<evidence type="ECO:0000313" key="4">
    <source>
        <dbReference type="Proteomes" id="UP000035579"/>
    </source>
</evidence>
<name>A0AAC8Q0B1_9BACT</name>
<evidence type="ECO:0000313" key="2">
    <source>
        <dbReference type="EMBL" id="AKI98614.1"/>
    </source>
</evidence>
<feature type="chain" id="PRO_5042161428" evidence="1">
    <location>
        <begin position="24"/>
        <end position="171"/>
    </location>
</feature>
<reference evidence="2 4" key="1">
    <citation type="submission" date="2015-05" db="EMBL/GenBank/DDBJ databases">
        <title>Genome assembly of Archangium gephyra DSM 2261.</title>
        <authorList>
            <person name="Sharma G."/>
            <person name="Subramanian S."/>
        </authorList>
    </citation>
    <scope>NUCLEOTIDE SEQUENCE [LARGE SCALE GENOMIC DNA]</scope>
    <source>
        <strain evidence="2 4">DSM 2261</strain>
    </source>
</reference>
<accession>A0AAC8Q0B1</accession>
<dbReference type="EMBL" id="QUMU01000006">
    <property type="protein sequence ID" value="REG30545.1"/>
    <property type="molecule type" value="Genomic_DNA"/>
</dbReference>
<reference evidence="3 5" key="2">
    <citation type="submission" date="2018-08" db="EMBL/GenBank/DDBJ databases">
        <title>Genomic Encyclopedia of Archaeal and Bacterial Type Strains, Phase II (KMG-II): from individual species to whole genera.</title>
        <authorList>
            <person name="Goeker M."/>
        </authorList>
    </citation>
    <scope>NUCLEOTIDE SEQUENCE [LARGE SCALE GENOMIC DNA]</scope>
    <source>
        <strain evidence="3 5">DSM 2261</strain>
    </source>
</reference>
<evidence type="ECO:0000313" key="5">
    <source>
        <dbReference type="Proteomes" id="UP000256345"/>
    </source>
</evidence>
<keyword evidence="1" id="KW-0732">Signal</keyword>
<organism evidence="2 4">
    <name type="scientific">Archangium gephyra</name>
    <dbReference type="NCBI Taxonomy" id="48"/>
    <lineage>
        <taxon>Bacteria</taxon>
        <taxon>Pseudomonadati</taxon>
        <taxon>Myxococcota</taxon>
        <taxon>Myxococcia</taxon>
        <taxon>Myxococcales</taxon>
        <taxon>Cystobacterineae</taxon>
        <taxon>Archangiaceae</taxon>
        <taxon>Archangium</taxon>
    </lineage>
</organism>
<proteinExistence type="predicted"/>
<dbReference type="Proteomes" id="UP000256345">
    <property type="component" value="Unassembled WGS sequence"/>
</dbReference>
<protein>
    <submittedName>
        <fullName evidence="2">Peptidase, M23/M37 family</fullName>
    </submittedName>
</protein>
<dbReference type="AlphaFoldDB" id="A0AAC8Q0B1"/>
<dbReference type="Gene3D" id="2.70.70.10">
    <property type="entry name" value="Glucose Permease (Domain IIA)"/>
    <property type="match status" value="1"/>
</dbReference>
<feature type="signal peptide" evidence="1">
    <location>
        <begin position="1"/>
        <end position="23"/>
    </location>
</feature>
<evidence type="ECO:0000313" key="3">
    <source>
        <dbReference type="EMBL" id="REG30545.1"/>
    </source>
</evidence>